<evidence type="ECO:0000256" key="6">
    <source>
        <dbReference type="RuleBase" id="RU367011"/>
    </source>
</evidence>
<keyword evidence="6" id="KW-0732">Signal</keyword>
<evidence type="ECO:0000256" key="3">
    <source>
        <dbReference type="ARBA" id="ARBA00022723"/>
    </source>
</evidence>
<dbReference type="CDD" id="cd03124">
    <property type="entry name" value="alpha_CA_prokaryotic_like"/>
    <property type="match status" value="1"/>
</dbReference>
<protein>
    <recommendedName>
        <fullName evidence="2 6">Carbonic anhydrase</fullName>
        <ecNumber evidence="2 6">4.2.1.1</ecNumber>
    </recommendedName>
</protein>
<dbReference type="EMBL" id="JABFUD020000012">
    <property type="protein sequence ID" value="KAI5072717.1"/>
    <property type="molecule type" value="Genomic_DNA"/>
</dbReference>
<dbReference type="SUPFAM" id="SSF51069">
    <property type="entry name" value="Carbonic anhydrase"/>
    <property type="match status" value="1"/>
</dbReference>
<keyword evidence="3 6" id="KW-0479">Metal-binding</keyword>
<evidence type="ECO:0000256" key="5">
    <source>
        <dbReference type="ARBA" id="ARBA00023239"/>
    </source>
</evidence>
<evidence type="ECO:0000313" key="8">
    <source>
        <dbReference type="EMBL" id="KAI5072717.1"/>
    </source>
</evidence>
<dbReference type="GO" id="GO:0008270">
    <property type="term" value="F:zinc ion binding"/>
    <property type="evidence" value="ECO:0007669"/>
    <property type="project" value="UniProtKB-UniRule"/>
</dbReference>
<feature type="signal peptide" evidence="6">
    <location>
        <begin position="1"/>
        <end position="22"/>
    </location>
</feature>
<feature type="chain" id="PRO_5039759878" description="Carbonic anhydrase" evidence="6">
    <location>
        <begin position="23"/>
        <end position="266"/>
    </location>
</feature>
<evidence type="ECO:0000256" key="1">
    <source>
        <dbReference type="ARBA" id="ARBA00001947"/>
    </source>
</evidence>
<feature type="domain" description="Alpha-carbonic anhydrase" evidence="7">
    <location>
        <begin position="36"/>
        <end position="251"/>
    </location>
</feature>
<dbReference type="EC" id="4.2.1.1" evidence="2 6"/>
<name>A0A9D4USI2_ADICA</name>
<evidence type="ECO:0000259" key="7">
    <source>
        <dbReference type="PROSITE" id="PS51144"/>
    </source>
</evidence>
<comment type="function">
    <text evidence="6">Reversible hydration of carbon dioxide.</text>
</comment>
<accession>A0A9D4USI2</accession>
<dbReference type="InterPro" id="IPR023561">
    <property type="entry name" value="Carbonic_anhydrase_a-class"/>
</dbReference>
<dbReference type="SMART" id="SM01057">
    <property type="entry name" value="Carb_anhydrase"/>
    <property type="match status" value="1"/>
</dbReference>
<dbReference type="Gene3D" id="3.10.200.10">
    <property type="entry name" value="Alpha carbonic anhydrase"/>
    <property type="match status" value="1"/>
</dbReference>
<dbReference type="PANTHER" id="PTHR18952">
    <property type="entry name" value="CARBONIC ANHYDRASE"/>
    <property type="match status" value="1"/>
</dbReference>
<dbReference type="PANTHER" id="PTHR18952:SF208">
    <property type="entry name" value="CARBONIC ANHYDRASE XA-RELATED"/>
    <property type="match status" value="1"/>
</dbReference>
<dbReference type="GO" id="GO:0006730">
    <property type="term" value="P:one-carbon metabolic process"/>
    <property type="evidence" value="ECO:0007669"/>
    <property type="project" value="TreeGrafter"/>
</dbReference>
<organism evidence="8 9">
    <name type="scientific">Adiantum capillus-veneris</name>
    <name type="common">Maidenhair fern</name>
    <dbReference type="NCBI Taxonomy" id="13818"/>
    <lineage>
        <taxon>Eukaryota</taxon>
        <taxon>Viridiplantae</taxon>
        <taxon>Streptophyta</taxon>
        <taxon>Embryophyta</taxon>
        <taxon>Tracheophyta</taxon>
        <taxon>Polypodiopsida</taxon>
        <taxon>Polypodiidae</taxon>
        <taxon>Polypodiales</taxon>
        <taxon>Pteridineae</taxon>
        <taxon>Pteridaceae</taxon>
        <taxon>Vittarioideae</taxon>
        <taxon>Adiantum</taxon>
    </lineage>
</organism>
<dbReference type="GO" id="GO:0004089">
    <property type="term" value="F:carbonate dehydratase activity"/>
    <property type="evidence" value="ECO:0007669"/>
    <property type="project" value="UniProtKB-UniRule"/>
</dbReference>
<dbReference type="InterPro" id="IPR001148">
    <property type="entry name" value="CA_dom"/>
</dbReference>
<reference evidence="8" key="1">
    <citation type="submission" date="2021-01" db="EMBL/GenBank/DDBJ databases">
        <title>Adiantum capillus-veneris genome.</title>
        <authorList>
            <person name="Fang Y."/>
            <person name="Liao Q."/>
        </authorList>
    </citation>
    <scope>NUCLEOTIDE SEQUENCE</scope>
    <source>
        <strain evidence="8">H3</strain>
        <tissue evidence="8">Leaf</tissue>
    </source>
</reference>
<dbReference type="AlphaFoldDB" id="A0A9D4USI2"/>
<evidence type="ECO:0000256" key="4">
    <source>
        <dbReference type="ARBA" id="ARBA00022833"/>
    </source>
</evidence>
<keyword evidence="9" id="KW-1185">Reference proteome</keyword>
<comment type="cofactor">
    <cofactor evidence="1 6">
        <name>Zn(2+)</name>
        <dbReference type="ChEBI" id="CHEBI:29105"/>
    </cofactor>
</comment>
<evidence type="ECO:0000313" key="9">
    <source>
        <dbReference type="Proteomes" id="UP000886520"/>
    </source>
</evidence>
<dbReference type="OrthoDB" id="429145at2759"/>
<keyword evidence="5 6" id="KW-0456">Lyase</keyword>
<sequence>MAFSQLFPFVSLVLGLIMPLSASSSPETYRQYCPEPYYDYSDGPFGPANWGNLHPSWRLCGDGNSQSPVAINESEAFLNASSVLETFYHSAIVERHDDHAVEIVRRCGGGALYWNSEGPYYVLNMHWHTPSEHTINGVRFPLEGHIVHVGPNGEILVIGILYEIGTKDNLLASILNWTCPFGVITLKNVTSSYYNYMGSLTTPPCTEGLTWIVLEKTNTVSQEQVDSIISYQGYNSRPLQPLNGRIIYKVEDDIYIKSKDTFVDVE</sequence>
<dbReference type="PROSITE" id="PS51144">
    <property type="entry name" value="ALPHA_CA_2"/>
    <property type="match status" value="1"/>
</dbReference>
<gene>
    <name evidence="8" type="ORF">GOP47_0012823</name>
</gene>
<proteinExistence type="inferred from homology"/>
<dbReference type="PROSITE" id="PS00162">
    <property type="entry name" value="ALPHA_CA_1"/>
    <property type="match status" value="1"/>
</dbReference>
<dbReference type="InterPro" id="IPR036398">
    <property type="entry name" value="CA_dom_sf"/>
</dbReference>
<comment type="similarity">
    <text evidence="6">Belongs to the alpha-carbonic anhydrase family.</text>
</comment>
<dbReference type="InterPro" id="IPR041891">
    <property type="entry name" value="Alpha_CA_prokaryot-like"/>
</dbReference>
<dbReference type="Proteomes" id="UP000886520">
    <property type="component" value="Chromosome 12"/>
</dbReference>
<keyword evidence="4 6" id="KW-0862">Zinc</keyword>
<dbReference type="InterPro" id="IPR018338">
    <property type="entry name" value="Carbonic_anhydrase_a-class_CS"/>
</dbReference>
<evidence type="ECO:0000256" key="2">
    <source>
        <dbReference type="ARBA" id="ARBA00012925"/>
    </source>
</evidence>
<comment type="catalytic activity">
    <reaction evidence="6">
        <text>hydrogencarbonate + H(+) = CO2 + H2O</text>
        <dbReference type="Rhea" id="RHEA:10748"/>
        <dbReference type="ChEBI" id="CHEBI:15377"/>
        <dbReference type="ChEBI" id="CHEBI:15378"/>
        <dbReference type="ChEBI" id="CHEBI:16526"/>
        <dbReference type="ChEBI" id="CHEBI:17544"/>
        <dbReference type="EC" id="4.2.1.1"/>
    </reaction>
</comment>
<dbReference type="Pfam" id="PF00194">
    <property type="entry name" value="Carb_anhydrase"/>
    <property type="match status" value="1"/>
</dbReference>
<comment type="caution">
    <text evidence="8">The sequence shown here is derived from an EMBL/GenBank/DDBJ whole genome shotgun (WGS) entry which is preliminary data.</text>
</comment>